<evidence type="ECO:0000259" key="9">
    <source>
        <dbReference type="PROSITE" id="PS50165"/>
    </source>
</evidence>
<evidence type="ECO:0000256" key="1">
    <source>
        <dbReference type="ARBA" id="ARBA00022490"/>
    </source>
</evidence>
<evidence type="ECO:0000256" key="4">
    <source>
        <dbReference type="ARBA" id="ARBA00022881"/>
    </source>
</evidence>
<keyword evidence="6" id="KW-0742">SOS response</keyword>
<dbReference type="Proteomes" id="UP000198697">
    <property type="component" value="Unassembled WGS sequence"/>
</dbReference>
<dbReference type="EMBL" id="FOHS01000001">
    <property type="protein sequence ID" value="SES77760.1"/>
    <property type="molecule type" value="Genomic_DNA"/>
</dbReference>
<dbReference type="Gene3D" id="3.30.420.340">
    <property type="entry name" value="UvrC, RNAse H endonuclease domain"/>
    <property type="match status" value="1"/>
</dbReference>
<feature type="region of interest" description="Disordered" evidence="7">
    <location>
        <begin position="1"/>
        <end position="29"/>
    </location>
</feature>
<dbReference type="SUPFAM" id="SSF47781">
    <property type="entry name" value="RuvA domain 2-like"/>
    <property type="match status" value="1"/>
</dbReference>
<dbReference type="GO" id="GO:0005737">
    <property type="term" value="C:cytoplasm"/>
    <property type="evidence" value="ECO:0007669"/>
    <property type="project" value="UniProtKB-SubCell"/>
</dbReference>
<dbReference type="PROSITE" id="PS50165">
    <property type="entry name" value="UVRC"/>
    <property type="match status" value="1"/>
</dbReference>
<dbReference type="HAMAP" id="MF_00203">
    <property type="entry name" value="UvrC"/>
    <property type="match status" value="1"/>
</dbReference>
<dbReference type="SMART" id="SM00465">
    <property type="entry name" value="GIYc"/>
    <property type="match status" value="1"/>
</dbReference>
<dbReference type="Gene3D" id="1.10.150.20">
    <property type="entry name" value="5' to 3' exonuclease, C-terminal subdomain"/>
    <property type="match status" value="1"/>
</dbReference>
<dbReference type="CDD" id="cd10434">
    <property type="entry name" value="GIY-YIG_UvrC_Cho"/>
    <property type="match status" value="1"/>
</dbReference>
<keyword evidence="4 6" id="KW-0267">Excision nuclease</keyword>
<dbReference type="InterPro" id="IPR038476">
    <property type="entry name" value="UvrC_RNase_H_dom_sf"/>
</dbReference>
<dbReference type="InterPro" id="IPR001162">
    <property type="entry name" value="UvrC_RNase_H_dom"/>
</dbReference>
<dbReference type="Pfam" id="PF14520">
    <property type="entry name" value="HHH_5"/>
    <property type="match status" value="1"/>
</dbReference>
<evidence type="ECO:0000256" key="3">
    <source>
        <dbReference type="ARBA" id="ARBA00022769"/>
    </source>
</evidence>
<sequence>MAKNESASSAASTPSAIQNESASSSSSATAAIKEQIRQLPHRPGVYKYFGDEDTIIYVGKAIDLRKRVSSYFTKQDHNKKTQQLVKNIRRIEFTIVDSESDAFLLENNLIKQHQPKYNILLKDGKTYPYLLLTNERFPRLIPTRTKRPGDGHYYGPYANVTGMNLLLELIRALYPLRTCTYNLSEANIAAGKFKVCLEYHIGNCKGPCEGHQDEETYNQYIQQIRQILNGDLRLPKQYFRDRMAQAAQEQQYELAHQFKVKLDKLDEFQSKSTIVNANLTNIDVFAIASNEKSAFISYLKVMNGSIVLTQSVEVQKKLDEPDDEILAPLVMQMREEFESESKEILTNVALPPLPLPGVTVAQPQIGDKRKLLELSLKNVLYLRKEKESMNDRSKDLNEVRIMETIKKDLRLTELPKHIECFDNSNFQGDNPVAAMVCFRNARPSKKDYRHYHIKTVIGPNDFDSMYEVVTRRYRRLTDEGASLPQLVIVDGGKGQLGMAVKAIKDLGLWGQMAVIGIAKRLEEIYVPNDPLPLYIDKKSESLRLFQRMRDEAHRFGITFHRDRRDAGTLKTELTDVKGLGPVTADKLLTKFKSVKKIRELTEAELVAEVGKAKARILIEYFAKTNSAEV</sequence>
<dbReference type="GO" id="GO:0003677">
    <property type="term" value="F:DNA binding"/>
    <property type="evidence" value="ECO:0007669"/>
    <property type="project" value="UniProtKB-UniRule"/>
</dbReference>
<organism evidence="10 11">
    <name type="scientific">Hymenobacter actinosclerus</name>
    <dbReference type="NCBI Taxonomy" id="82805"/>
    <lineage>
        <taxon>Bacteria</taxon>
        <taxon>Pseudomonadati</taxon>
        <taxon>Bacteroidota</taxon>
        <taxon>Cytophagia</taxon>
        <taxon>Cytophagales</taxon>
        <taxon>Hymenobacteraceae</taxon>
        <taxon>Hymenobacter</taxon>
    </lineage>
</organism>
<dbReference type="GO" id="GO:0006289">
    <property type="term" value="P:nucleotide-excision repair"/>
    <property type="evidence" value="ECO:0007669"/>
    <property type="project" value="UniProtKB-UniRule"/>
</dbReference>
<dbReference type="Pfam" id="PF22920">
    <property type="entry name" value="UvrC_RNaseH"/>
    <property type="match status" value="1"/>
</dbReference>
<evidence type="ECO:0000313" key="10">
    <source>
        <dbReference type="EMBL" id="SES77760.1"/>
    </source>
</evidence>
<reference evidence="11" key="1">
    <citation type="submission" date="2016-10" db="EMBL/GenBank/DDBJ databases">
        <authorList>
            <person name="Varghese N."/>
            <person name="Submissions S."/>
        </authorList>
    </citation>
    <scope>NUCLEOTIDE SEQUENCE [LARGE SCALE GENOMIC DNA]</scope>
    <source>
        <strain evidence="11">DSM 15310</strain>
    </source>
</reference>
<dbReference type="GO" id="GO:0009380">
    <property type="term" value="C:excinuclease repair complex"/>
    <property type="evidence" value="ECO:0007669"/>
    <property type="project" value="InterPro"/>
</dbReference>
<dbReference type="InterPro" id="IPR050066">
    <property type="entry name" value="UvrABC_protein_C"/>
</dbReference>
<dbReference type="Pfam" id="PF01541">
    <property type="entry name" value="GIY-YIG"/>
    <property type="match status" value="1"/>
</dbReference>
<gene>
    <name evidence="6" type="primary">uvrC</name>
    <name evidence="10" type="ORF">SAMN04487998_0233</name>
</gene>
<evidence type="ECO:0000256" key="6">
    <source>
        <dbReference type="HAMAP-Rule" id="MF_00203"/>
    </source>
</evidence>
<keyword evidence="11" id="KW-1185">Reference proteome</keyword>
<dbReference type="STRING" id="82805.SAMN04487998_0233"/>
<dbReference type="Gene3D" id="3.40.1440.10">
    <property type="entry name" value="GIY-YIG endonuclease"/>
    <property type="match status" value="1"/>
</dbReference>
<proteinExistence type="inferred from homology"/>
<dbReference type="InterPro" id="IPR010994">
    <property type="entry name" value="RuvA_2-like"/>
</dbReference>
<keyword evidence="2 6" id="KW-0227">DNA damage</keyword>
<evidence type="ECO:0000313" key="11">
    <source>
        <dbReference type="Proteomes" id="UP000198697"/>
    </source>
</evidence>
<evidence type="ECO:0000256" key="2">
    <source>
        <dbReference type="ARBA" id="ARBA00022763"/>
    </source>
</evidence>
<dbReference type="PANTHER" id="PTHR30562">
    <property type="entry name" value="UVRC/OXIDOREDUCTASE"/>
    <property type="match status" value="1"/>
</dbReference>
<name>A0A1H9Z878_9BACT</name>
<keyword evidence="5 6" id="KW-0234">DNA repair</keyword>
<feature type="domain" description="GIY-YIG" evidence="8">
    <location>
        <begin position="41"/>
        <end position="119"/>
    </location>
</feature>
<evidence type="ECO:0000259" key="8">
    <source>
        <dbReference type="PROSITE" id="PS50164"/>
    </source>
</evidence>
<dbReference type="InterPro" id="IPR004791">
    <property type="entry name" value="UvrC"/>
</dbReference>
<protein>
    <recommendedName>
        <fullName evidence="6">UvrABC system protein C</fullName>
        <shortName evidence="6">Protein UvrC</shortName>
    </recommendedName>
    <alternativeName>
        <fullName evidence="6">Excinuclease ABC subunit C</fullName>
    </alternativeName>
</protein>
<dbReference type="PANTHER" id="PTHR30562:SF1">
    <property type="entry name" value="UVRABC SYSTEM PROTEIN C"/>
    <property type="match status" value="1"/>
</dbReference>
<dbReference type="InterPro" id="IPR047296">
    <property type="entry name" value="GIY-YIG_UvrC_Cho"/>
</dbReference>
<keyword evidence="1 6" id="KW-0963">Cytoplasm</keyword>
<comment type="subunit">
    <text evidence="6">Interacts with UvrB in an incision complex.</text>
</comment>
<comment type="function">
    <text evidence="6">The UvrABC repair system catalyzes the recognition and processing of DNA lesions. UvrC both incises the 5' and 3' sides of the lesion. The N-terminal half is responsible for the 3' incision and the C-terminal half is responsible for the 5' incision.</text>
</comment>
<comment type="subcellular location">
    <subcellularLocation>
        <location evidence="6">Cytoplasm</location>
    </subcellularLocation>
</comment>
<feature type="domain" description="UvrC family homology region profile" evidence="9">
    <location>
        <begin position="293"/>
        <end position="503"/>
    </location>
</feature>
<dbReference type="AlphaFoldDB" id="A0A1H9Z878"/>
<dbReference type="InterPro" id="IPR000305">
    <property type="entry name" value="GIY-YIG_endonuc"/>
</dbReference>
<evidence type="ECO:0000256" key="5">
    <source>
        <dbReference type="ARBA" id="ARBA00023204"/>
    </source>
</evidence>
<dbReference type="SUPFAM" id="SSF82771">
    <property type="entry name" value="GIY-YIG endonuclease"/>
    <property type="match status" value="1"/>
</dbReference>
<dbReference type="InterPro" id="IPR035901">
    <property type="entry name" value="GIY-YIG_endonuc_sf"/>
</dbReference>
<dbReference type="GO" id="GO:0009381">
    <property type="term" value="F:excinuclease ABC activity"/>
    <property type="evidence" value="ECO:0007669"/>
    <property type="project" value="UniProtKB-UniRule"/>
</dbReference>
<dbReference type="GO" id="GO:0009432">
    <property type="term" value="P:SOS response"/>
    <property type="evidence" value="ECO:0007669"/>
    <property type="project" value="UniProtKB-UniRule"/>
</dbReference>
<dbReference type="FunFam" id="3.40.1440.10:FF:000001">
    <property type="entry name" value="UvrABC system protein C"/>
    <property type="match status" value="1"/>
</dbReference>
<evidence type="ECO:0000256" key="7">
    <source>
        <dbReference type="SAM" id="MobiDB-lite"/>
    </source>
</evidence>
<dbReference type="NCBIfam" id="TIGR00194">
    <property type="entry name" value="uvrC"/>
    <property type="match status" value="1"/>
</dbReference>
<comment type="similarity">
    <text evidence="6">Belongs to the UvrC family.</text>
</comment>
<dbReference type="PROSITE" id="PS50164">
    <property type="entry name" value="GIY_YIG"/>
    <property type="match status" value="1"/>
</dbReference>
<accession>A0A1H9Z878</accession>
<dbReference type="Pfam" id="PF08459">
    <property type="entry name" value="UvrC_RNaseH_dom"/>
    <property type="match status" value="1"/>
</dbReference>
<keyword evidence="3 6" id="KW-0228">DNA excision</keyword>